<gene>
    <name evidence="2" type="primary">PDCD5</name>
    <name evidence="2" type="synonym">TFAR19</name>
</gene>
<dbReference type="PANTHER" id="PTHR10840">
    <property type="entry name" value="PROGRAMMED CELL DEATH PROTEIN 5"/>
    <property type="match status" value="1"/>
</dbReference>
<dbReference type="Gene3D" id="1.10.8.140">
    <property type="entry name" value="PDCD5-like"/>
    <property type="match status" value="1"/>
</dbReference>
<dbReference type="GO" id="GO:0003677">
    <property type="term" value="F:DNA binding"/>
    <property type="evidence" value="ECO:0007669"/>
    <property type="project" value="UniProtKB-KW"/>
</dbReference>
<keyword evidence="2" id="KW-0238">DNA-binding</keyword>
<comment type="similarity">
    <text evidence="1">Belongs to the PDCD5 family.</text>
</comment>
<dbReference type="GO" id="GO:0005829">
    <property type="term" value="C:cytosol"/>
    <property type="evidence" value="ECO:0007669"/>
    <property type="project" value="TreeGrafter"/>
</dbReference>
<organism evidence="2">
    <name type="scientific">uncultured marine thaumarchaeote KM3_107_D09</name>
    <dbReference type="NCBI Taxonomy" id="1455985"/>
    <lineage>
        <taxon>Archaea</taxon>
        <taxon>Nitrososphaerota</taxon>
        <taxon>environmental samples</taxon>
    </lineage>
</organism>
<dbReference type="EMBL" id="KF900559">
    <property type="protein sequence ID" value="AIE99268.1"/>
    <property type="molecule type" value="Genomic_DNA"/>
</dbReference>
<dbReference type="AlphaFoldDB" id="A0A075G6M6"/>
<protein>
    <submittedName>
        <fullName evidence="2">DNA-binding TFAR19-related protein (PDCD5, TFAR19)</fullName>
    </submittedName>
</protein>
<dbReference type="InterPro" id="IPR002836">
    <property type="entry name" value="PDCD5-like"/>
</dbReference>
<proteinExistence type="inferred from homology"/>
<evidence type="ECO:0000256" key="1">
    <source>
        <dbReference type="ARBA" id="ARBA00010490"/>
    </source>
</evidence>
<accession>A0A075G6M6</accession>
<evidence type="ECO:0000313" key="2">
    <source>
        <dbReference type="EMBL" id="AIE99268.1"/>
    </source>
</evidence>
<reference evidence="2" key="1">
    <citation type="journal article" date="2014" name="Genome Biol. Evol.">
        <title>Pangenome evidence for extensive interdomain horizontal transfer affecting lineage core and shell genes in uncultured planktonic thaumarchaeota and euryarchaeota.</title>
        <authorList>
            <person name="Deschamps P."/>
            <person name="Zivanovic Y."/>
            <person name="Moreira D."/>
            <person name="Rodriguez-Valera F."/>
            <person name="Lopez-Garcia P."/>
        </authorList>
    </citation>
    <scope>NUCLEOTIDE SEQUENCE</scope>
</reference>
<sequence>MSYPNPDNENNLAQEKEAQLNAQKEILLKQFLSPDARLRLNNVRMVKPDLASMVENYILNLASQGKFSRQISDEQLKQILSTTQQPKRDFKFKRI</sequence>
<dbReference type="SUPFAM" id="SSF46950">
    <property type="entry name" value="Double-stranded DNA-binding domain"/>
    <property type="match status" value="1"/>
</dbReference>
<dbReference type="PIRSF" id="PIRSF015730">
    <property type="entry name" value="TFAR19"/>
    <property type="match status" value="1"/>
</dbReference>
<dbReference type="Pfam" id="PF01984">
    <property type="entry name" value="dsDNA_bind"/>
    <property type="match status" value="1"/>
</dbReference>
<name>A0A075G6M6_9ARCH</name>
<dbReference type="InterPro" id="IPR036883">
    <property type="entry name" value="PDCD5-like_sf"/>
</dbReference>
<dbReference type="PANTHER" id="PTHR10840:SF0">
    <property type="entry name" value="PROGRAMMED CELL DEATH PROTEIN 5"/>
    <property type="match status" value="1"/>
</dbReference>